<dbReference type="AlphaFoldDB" id="A0A381PIC8"/>
<evidence type="ECO:0000256" key="2">
    <source>
        <dbReference type="ARBA" id="ARBA00022692"/>
    </source>
</evidence>
<protein>
    <recommendedName>
        <fullName evidence="8">Fatty acid hydroxylase domain-containing protein</fullName>
    </recommendedName>
</protein>
<evidence type="ECO:0000313" key="9">
    <source>
        <dbReference type="EMBL" id="SUZ65839.1"/>
    </source>
</evidence>
<feature type="non-terminal residue" evidence="9">
    <location>
        <position position="1"/>
    </location>
</feature>
<dbReference type="Pfam" id="PF04116">
    <property type="entry name" value="FA_hydroxylase"/>
    <property type="match status" value="1"/>
</dbReference>
<keyword evidence="6 7" id="KW-0472">Membrane</keyword>
<keyword evidence="4" id="KW-0560">Oxidoreductase</keyword>
<sequence>MEELLLIFENISSTSRSLILISGITFFWIIEGVIPLRNLSYNKWKHSIPNFFFTLTTVLVNFIFAFLLVYASDWSFENQFGVLNYLELNITLKIIIGLLILDLIGAYLSHLFQHQIKPLWYIHSVHHTDHNVDTTTANRHHPIESVIRFVFTFVAIIVCGAPIGLVLMYQSISVILSQFNHANISLPRRVDKIISYIIVSPDMHKVHHHFELPHTDSNYGNIFSIWDRIFGTYTELDKKDIIYGVDTDFDEIKNSKILSLLY</sequence>
<name>A0A381PIC8_9ZZZZ</name>
<feature type="transmembrane region" description="Helical" evidence="7">
    <location>
        <begin position="18"/>
        <end position="36"/>
    </location>
</feature>
<feature type="non-terminal residue" evidence="9">
    <location>
        <position position="262"/>
    </location>
</feature>
<organism evidence="9">
    <name type="scientific">marine metagenome</name>
    <dbReference type="NCBI Taxonomy" id="408172"/>
    <lineage>
        <taxon>unclassified sequences</taxon>
        <taxon>metagenomes</taxon>
        <taxon>ecological metagenomes</taxon>
    </lineage>
</organism>
<evidence type="ECO:0000259" key="8">
    <source>
        <dbReference type="Pfam" id="PF04116"/>
    </source>
</evidence>
<dbReference type="InterPro" id="IPR006694">
    <property type="entry name" value="Fatty_acid_hydroxylase"/>
</dbReference>
<keyword evidence="3 7" id="KW-1133">Transmembrane helix</keyword>
<evidence type="ECO:0000256" key="5">
    <source>
        <dbReference type="ARBA" id="ARBA00023098"/>
    </source>
</evidence>
<keyword evidence="2 7" id="KW-0812">Transmembrane</keyword>
<evidence type="ECO:0000256" key="7">
    <source>
        <dbReference type="SAM" id="Phobius"/>
    </source>
</evidence>
<dbReference type="InterPro" id="IPR051689">
    <property type="entry name" value="Sterol_desaturase/TMEM195"/>
</dbReference>
<dbReference type="GO" id="GO:0016020">
    <property type="term" value="C:membrane"/>
    <property type="evidence" value="ECO:0007669"/>
    <property type="project" value="GOC"/>
</dbReference>
<feature type="transmembrane region" description="Helical" evidence="7">
    <location>
        <begin position="48"/>
        <end position="70"/>
    </location>
</feature>
<gene>
    <name evidence="9" type="ORF">METZ01_LOCUS18693</name>
</gene>
<dbReference type="GO" id="GO:0012505">
    <property type="term" value="C:endomembrane system"/>
    <property type="evidence" value="ECO:0007669"/>
    <property type="project" value="UniProtKB-SubCell"/>
</dbReference>
<evidence type="ECO:0000256" key="6">
    <source>
        <dbReference type="ARBA" id="ARBA00023136"/>
    </source>
</evidence>
<evidence type="ECO:0000256" key="1">
    <source>
        <dbReference type="ARBA" id="ARBA00004127"/>
    </source>
</evidence>
<keyword evidence="5" id="KW-0443">Lipid metabolism</keyword>
<feature type="transmembrane region" description="Helical" evidence="7">
    <location>
        <begin position="149"/>
        <end position="169"/>
    </location>
</feature>
<dbReference type="GO" id="GO:0008610">
    <property type="term" value="P:lipid biosynthetic process"/>
    <property type="evidence" value="ECO:0007669"/>
    <property type="project" value="InterPro"/>
</dbReference>
<accession>A0A381PIC8</accession>
<dbReference type="GO" id="GO:0006643">
    <property type="term" value="P:membrane lipid metabolic process"/>
    <property type="evidence" value="ECO:0007669"/>
    <property type="project" value="TreeGrafter"/>
</dbReference>
<feature type="transmembrane region" description="Helical" evidence="7">
    <location>
        <begin position="90"/>
        <end position="108"/>
    </location>
</feature>
<dbReference type="PANTHER" id="PTHR21624:SF1">
    <property type="entry name" value="ALKYLGLYCEROL MONOOXYGENASE"/>
    <property type="match status" value="1"/>
</dbReference>
<feature type="domain" description="Fatty acid hydroxylase" evidence="8">
    <location>
        <begin position="96"/>
        <end position="232"/>
    </location>
</feature>
<dbReference type="PANTHER" id="PTHR21624">
    <property type="entry name" value="STEROL DESATURASE-RELATED PROTEIN"/>
    <property type="match status" value="1"/>
</dbReference>
<comment type="subcellular location">
    <subcellularLocation>
        <location evidence="1">Endomembrane system</location>
        <topology evidence="1">Multi-pass membrane protein</topology>
    </subcellularLocation>
</comment>
<dbReference type="GO" id="GO:0005506">
    <property type="term" value="F:iron ion binding"/>
    <property type="evidence" value="ECO:0007669"/>
    <property type="project" value="InterPro"/>
</dbReference>
<dbReference type="EMBL" id="UINC01000969">
    <property type="protein sequence ID" value="SUZ65839.1"/>
    <property type="molecule type" value="Genomic_DNA"/>
</dbReference>
<evidence type="ECO:0000256" key="3">
    <source>
        <dbReference type="ARBA" id="ARBA00022989"/>
    </source>
</evidence>
<dbReference type="GO" id="GO:0050479">
    <property type="term" value="F:glyceryl-ether monooxygenase activity"/>
    <property type="evidence" value="ECO:0007669"/>
    <property type="project" value="TreeGrafter"/>
</dbReference>
<proteinExistence type="predicted"/>
<evidence type="ECO:0000256" key="4">
    <source>
        <dbReference type="ARBA" id="ARBA00023002"/>
    </source>
</evidence>
<reference evidence="9" key="1">
    <citation type="submission" date="2018-05" db="EMBL/GenBank/DDBJ databases">
        <authorList>
            <person name="Lanie J.A."/>
            <person name="Ng W.-L."/>
            <person name="Kazmierczak K.M."/>
            <person name="Andrzejewski T.M."/>
            <person name="Davidsen T.M."/>
            <person name="Wayne K.J."/>
            <person name="Tettelin H."/>
            <person name="Glass J.I."/>
            <person name="Rusch D."/>
            <person name="Podicherti R."/>
            <person name="Tsui H.-C.T."/>
            <person name="Winkler M.E."/>
        </authorList>
    </citation>
    <scope>NUCLEOTIDE SEQUENCE</scope>
</reference>